<keyword evidence="3 6" id="KW-0238">DNA-binding</keyword>
<comment type="subcellular location">
    <subcellularLocation>
        <location evidence="6">Cytoplasm</location>
    </subcellularLocation>
</comment>
<dbReference type="InterPro" id="IPR013849">
    <property type="entry name" value="DNA_helicase_Holl-junc_RuvA_I"/>
</dbReference>
<evidence type="ECO:0000259" key="7">
    <source>
        <dbReference type="Pfam" id="PF01330"/>
    </source>
</evidence>
<comment type="subunit">
    <text evidence="6">Homotetramer. Forms an RuvA(8)-RuvB(12)-Holliday junction (HJ) complex. HJ DNA is sandwiched between 2 RuvA tetramers; dsDNA enters through RuvA and exits via RuvB. An RuvB hexamer assembles on each DNA strand where it exits the tetramer. Each RuvB hexamer is contacted by two RuvA subunits (via domain III) on 2 adjacent RuvB subunits; this complex drives branch migration. In the full resolvosome a probable DNA-RuvA(4)-RuvB(12)-RuvC(2) complex forms which resolves the HJ.</text>
</comment>
<dbReference type="FunCoup" id="A0A2S8SRP3">
    <property type="interactions" value="331"/>
</dbReference>
<keyword evidence="8" id="KW-0378">Hydrolase</keyword>
<evidence type="ECO:0000256" key="4">
    <source>
        <dbReference type="ARBA" id="ARBA00023172"/>
    </source>
</evidence>
<dbReference type="GO" id="GO:0048476">
    <property type="term" value="C:Holliday junction resolvase complex"/>
    <property type="evidence" value="ECO:0007669"/>
    <property type="project" value="UniProtKB-UniRule"/>
</dbReference>
<dbReference type="SUPFAM" id="SSF47781">
    <property type="entry name" value="RuvA domain 2-like"/>
    <property type="match status" value="1"/>
</dbReference>
<reference evidence="8 9" key="1">
    <citation type="journal article" date="2018" name="Syst. Appl. Microbiol.">
        <title>Abditibacterium utsteinense sp. nov., the first cultivated member of candidate phylum FBP, isolated from ice-free Antarctic soil samples.</title>
        <authorList>
            <person name="Tahon G."/>
            <person name="Tytgat B."/>
            <person name="Lebbe L."/>
            <person name="Carlier A."/>
            <person name="Willems A."/>
        </authorList>
    </citation>
    <scope>NUCLEOTIDE SEQUENCE [LARGE SCALE GENOMIC DNA]</scope>
    <source>
        <strain evidence="8 9">LMG 29911</strain>
    </source>
</reference>
<dbReference type="GO" id="GO:0006310">
    <property type="term" value="P:DNA recombination"/>
    <property type="evidence" value="ECO:0007669"/>
    <property type="project" value="UniProtKB-UniRule"/>
</dbReference>
<dbReference type="Pfam" id="PF14520">
    <property type="entry name" value="HHH_5"/>
    <property type="match status" value="1"/>
</dbReference>
<dbReference type="Gene3D" id="1.10.150.20">
    <property type="entry name" value="5' to 3' exonuclease, C-terminal subdomain"/>
    <property type="match status" value="1"/>
</dbReference>
<dbReference type="InterPro" id="IPR012340">
    <property type="entry name" value="NA-bd_OB-fold"/>
</dbReference>
<comment type="caution">
    <text evidence="8">The sequence shown here is derived from an EMBL/GenBank/DDBJ whole genome shotgun (WGS) entry which is preliminary data.</text>
</comment>
<dbReference type="InterPro" id="IPR010994">
    <property type="entry name" value="RuvA_2-like"/>
</dbReference>
<dbReference type="InterPro" id="IPR000085">
    <property type="entry name" value="RuvA"/>
</dbReference>
<keyword evidence="8" id="KW-0547">Nucleotide-binding</keyword>
<feature type="region of interest" description="Domain III" evidence="6">
    <location>
        <begin position="153"/>
        <end position="209"/>
    </location>
</feature>
<evidence type="ECO:0000256" key="3">
    <source>
        <dbReference type="ARBA" id="ARBA00023125"/>
    </source>
</evidence>
<dbReference type="InterPro" id="IPR036267">
    <property type="entry name" value="RuvA_C_sf"/>
</dbReference>
<keyword evidence="2 6" id="KW-0227">DNA damage</keyword>
<dbReference type="SUPFAM" id="SSF46929">
    <property type="entry name" value="DNA helicase RuvA subunit, C-terminal domain"/>
    <property type="match status" value="1"/>
</dbReference>
<dbReference type="Pfam" id="PF01330">
    <property type="entry name" value="RuvA_N"/>
    <property type="match status" value="1"/>
</dbReference>
<dbReference type="GO" id="GO:0006281">
    <property type="term" value="P:DNA repair"/>
    <property type="evidence" value="ECO:0007669"/>
    <property type="project" value="UniProtKB-UniRule"/>
</dbReference>
<dbReference type="CDD" id="cd14332">
    <property type="entry name" value="UBA_RuvA_C"/>
    <property type="match status" value="1"/>
</dbReference>
<dbReference type="GO" id="GO:0005524">
    <property type="term" value="F:ATP binding"/>
    <property type="evidence" value="ECO:0007669"/>
    <property type="project" value="InterPro"/>
</dbReference>
<dbReference type="AlphaFoldDB" id="A0A2S8SRP3"/>
<protein>
    <recommendedName>
        <fullName evidence="6">Holliday junction branch migration complex subunit RuvA</fullName>
    </recommendedName>
</protein>
<comment type="function">
    <text evidence="6">The RuvA-RuvB-RuvC complex processes Holliday junction (HJ) DNA during genetic recombination and DNA repair, while the RuvA-RuvB complex plays an important role in the rescue of blocked DNA replication forks via replication fork reversal (RFR). RuvA specifically binds to HJ cruciform DNA, conferring on it an open structure. The RuvB hexamer acts as an ATP-dependent pump, pulling dsDNA into and through the RuvAB complex. HJ branch migration allows RuvC to scan DNA until it finds its consensus sequence, where it cleaves and resolves the cruciform DNA.</text>
</comment>
<dbReference type="RefSeq" id="WP_105484090.1">
    <property type="nucleotide sequence ID" value="NZ_NIGF01000011.1"/>
</dbReference>
<dbReference type="InterPro" id="IPR011114">
    <property type="entry name" value="RuvA_C"/>
</dbReference>
<keyword evidence="5 6" id="KW-0234">DNA repair</keyword>
<keyword evidence="1 6" id="KW-0963">Cytoplasm</keyword>
<accession>A0A2S8SRP3</accession>
<evidence type="ECO:0000256" key="1">
    <source>
        <dbReference type="ARBA" id="ARBA00022490"/>
    </source>
</evidence>
<sequence>MISQISGLFSGRGDNSVIVNVGGLSYEVLVPLIVEKALDTAPLGEPITLETVYYLQIDQNRATPVLLGFQNQIQREFFQKLLLVPRMGPKTALATFGRPVSTLAAAIEGANYALLQTLPGVGKQKARDIVATLQGKLAKFALMQDSDLDKKAALMVGSDVAEDALQLLVMMGYKRPEAEKLVQEAMATENAPDAETLVRVIYRMKQEKR</sequence>
<evidence type="ECO:0000313" key="9">
    <source>
        <dbReference type="Proteomes" id="UP000237684"/>
    </source>
</evidence>
<keyword evidence="8" id="KW-0067">ATP-binding</keyword>
<dbReference type="EMBL" id="NIGF01000011">
    <property type="protein sequence ID" value="PQV63448.1"/>
    <property type="molecule type" value="Genomic_DNA"/>
</dbReference>
<dbReference type="HAMAP" id="MF_00031">
    <property type="entry name" value="DNA_HJ_migration_RuvA"/>
    <property type="match status" value="1"/>
</dbReference>
<proteinExistence type="inferred from homology"/>
<dbReference type="GO" id="GO:0009378">
    <property type="term" value="F:four-way junction helicase activity"/>
    <property type="evidence" value="ECO:0007669"/>
    <property type="project" value="InterPro"/>
</dbReference>
<gene>
    <name evidence="6" type="primary">ruvA</name>
    <name evidence="8" type="ORF">B1R32_1119</name>
</gene>
<name>A0A2S8SRP3_9BACT</name>
<dbReference type="InParanoid" id="A0A2S8SRP3"/>
<comment type="similarity">
    <text evidence="6">Belongs to the RuvA family.</text>
</comment>
<feature type="domain" description="DNA helicase Holliday junction RuvA type" evidence="7">
    <location>
        <begin position="1"/>
        <end position="53"/>
    </location>
</feature>
<evidence type="ECO:0000256" key="6">
    <source>
        <dbReference type="HAMAP-Rule" id="MF_00031"/>
    </source>
</evidence>
<dbReference type="GO" id="GO:0005737">
    <property type="term" value="C:cytoplasm"/>
    <property type="evidence" value="ECO:0007669"/>
    <property type="project" value="UniProtKB-SubCell"/>
</dbReference>
<evidence type="ECO:0000256" key="2">
    <source>
        <dbReference type="ARBA" id="ARBA00022763"/>
    </source>
</evidence>
<dbReference type="Gene3D" id="2.40.50.140">
    <property type="entry name" value="Nucleic acid-binding proteins"/>
    <property type="match status" value="1"/>
</dbReference>
<comment type="domain">
    <text evidence="6">Has three domains with a flexible linker between the domains II and III and assumes an 'L' shape. Domain III is highly mobile and contacts RuvB.</text>
</comment>
<dbReference type="Proteomes" id="UP000237684">
    <property type="component" value="Unassembled WGS sequence"/>
</dbReference>
<dbReference type="Gene3D" id="1.10.8.10">
    <property type="entry name" value="DNA helicase RuvA subunit, C-terminal domain"/>
    <property type="match status" value="1"/>
</dbReference>
<keyword evidence="9" id="KW-1185">Reference proteome</keyword>
<evidence type="ECO:0000313" key="8">
    <source>
        <dbReference type="EMBL" id="PQV63448.1"/>
    </source>
</evidence>
<dbReference type="NCBIfam" id="TIGR00084">
    <property type="entry name" value="ruvA"/>
    <property type="match status" value="1"/>
</dbReference>
<dbReference type="OrthoDB" id="5293449at2"/>
<evidence type="ECO:0000256" key="5">
    <source>
        <dbReference type="ARBA" id="ARBA00023204"/>
    </source>
</evidence>
<keyword evidence="4 6" id="KW-0233">DNA recombination</keyword>
<organism evidence="8 9">
    <name type="scientific">Abditibacterium utsteinense</name>
    <dbReference type="NCBI Taxonomy" id="1960156"/>
    <lineage>
        <taxon>Bacteria</taxon>
        <taxon>Pseudomonadati</taxon>
        <taxon>Abditibacteriota</taxon>
        <taxon>Abditibacteriia</taxon>
        <taxon>Abditibacteriales</taxon>
        <taxon>Abditibacteriaceae</taxon>
        <taxon>Abditibacterium</taxon>
    </lineage>
</organism>
<dbReference type="GO" id="GO:0009379">
    <property type="term" value="C:Holliday junction helicase complex"/>
    <property type="evidence" value="ECO:0007669"/>
    <property type="project" value="InterPro"/>
</dbReference>
<keyword evidence="8" id="KW-0347">Helicase</keyword>
<dbReference type="GO" id="GO:0000400">
    <property type="term" value="F:four-way junction DNA binding"/>
    <property type="evidence" value="ECO:0007669"/>
    <property type="project" value="UniProtKB-UniRule"/>
</dbReference>
<comment type="caution">
    <text evidence="6">Lacks conserved residue(s) required for the propagation of feature annotation.</text>
</comment>